<reference evidence="1 2" key="1">
    <citation type="submission" date="2024-06" db="EMBL/GenBank/DDBJ databases">
        <title>Sorghum-associated microbial communities from plants grown in Nebraska, USA.</title>
        <authorList>
            <person name="Schachtman D."/>
        </authorList>
    </citation>
    <scope>NUCLEOTIDE SEQUENCE [LARGE SCALE GENOMIC DNA]</scope>
    <source>
        <strain evidence="1 2">3207</strain>
    </source>
</reference>
<organism evidence="1 2">
    <name type="scientific">Kaistia defluvii</name>
    <dbReference type="NCBI Taxonomy" id="410841"/>
    <lineage>
        <taxon>Bacteria</taxon>
        <taxon>Pseudomonadati</taxon>
        <taxon>Pseudomonadota</taxon>
        <taxon>Alphaproteobacteria</taxon>
        <taxon>Hyphomicrobiales</taxon>
        <taxon>Kaistiaceae</taxon>
        <taxon>Kaistia</taxon>
    </lineage>
</organism>
<dbReference type="EMBL" id="JBEPSM010000004">
    <property type="protein sequence ID" value="MET4636160.1"/>
    <property type="molecule type" value="Genomic_DNA"/>
</dbReference>
<proteinExistence type="predicted"/>
<sequence length="39" mass="4413">MSLWQFAACIDGHNRANSPDETVDPPTTDEFHDLVRRLG</sequence>
<comment type="caution">
    <text evidence="1">The sequence shown here is derived from an EMBL/GenBank/DDBJ whole genome shotgun (WGS) entry which is preliminary data.</text>
</comment>
<evidence type="ECO:0000313" key="2">
    <source>
        <dbReference type="Proteomes" id="UP001549321"/>
    </source>
</evidence>
<accession>A0ABV2R690</accession>
<evidence type="ECO:0000313" key="1">
    <source>
        <dbReference type="EMBL" id="MET4636160.1"/>
    </source>
</evidence>
<name>A0ABV2R690_9HYPH</name>
<keyword evidence="2" id="KW-1185">Reference proteome</keyword>
<gene>
    <name evidence="1" type="ORF">ABIE08_004118</name>
</gene>
<protein>
    <submittedName>
        <fullName evidence="1">Uncharacterized protein</fullName>
    </submittedName>
</protein>
<dbReference type="Proteomes" id="UP001549321">
    <property type="component" value="Unassembled WGS sequence"/>
</dbReference>